<keyword evidence="5" id="KW-0472">Membrane</keyword>
<dbReference type="GO" id="GO:0008053">
    <property type="term" value="P:mitochondrial fusion"/>
    <property type="evidence" value="ECO:0007669"/>
    <property type="project" value="TreeGrafter"/>
</dbReference>
<keyword evidence="3" id="KW-0378">Hydrolase</keyword>
<dbReference type="RefSeq" id="WP_147054289.1">
    <property type="nucleotide sequence ID" value="NZ_BJYL01000003.1"/>
</dbReference>
<dbReference type="AlphaFoldDB" id="A0A511Z2Z2"/>
<dbReference type="Gene3D" id="3.40.50.300">
    <property type="entry name" value="P-loop containing nucleotide triphosphate hydrolases"/>
    <property type="match status" value="1"/>
</dbReference>
<accession>A0A511Z2Z2</accession>
<evidence type="ECO:0000256" key="3">
    <source>
        <dbReference type="ARBA" id="ARBA00022801"/>
    </source>
</evidence>
<dbReference type="SUPFAM" id="SSF52540">
    <property type="entry name" value="P-loop containing nucleoside triphosphate hydrolases"/>
    <property type="match status" value="1"/>
</dbReference>
<dbReference type="InterPro" id="IPR045063">
    <property type="entry name" value="Dynamin_N"/>
</dbReference>
<dbReference type="Proteomes" id="UP000321901">
    <property type="component" value="Unassembled WGS sequence"/>
</dbReference>
<dbReference type="GO" id="GO:0003924">
    <property type="term" value="F:GTPase activity"/>
    <property type="evidence" value="ECO:0007669"/>
    <property type="project" value="InterPro"/>
</dbReference>
<name>A0A511Z2Z2_9BACL</name>
<sequence length="482" mass="55773">MARTTIEPFYHERVTLFNRNHPIVAEEYDLKNSYLALMESALRQEKEFEPYIQATMKVYKQRFSFGDEHQGNATDNVEATSDLLAHVKRIRKTRYSFEGWRIRKRNYKYTFVANALFMAKQPDRTVASSFFKELVEGLKIKDEELEQIIRFVEKVNAGDFQGATSLIETAKPLRTLPYFLSELENHSLKEKQSNSYVLIMATMSAGKSTFSNSLIGRDFLPTKNEACTAKIISLENEEDLPFFVGYRTGDRFEYESFIETDKLAEWNKIEAQERIHMKGSLFPGEFSDLNVTLIDTPGTNNSGDRTHSTITLDRLKEKNYDHIYYVLNATNMAADDDRALLKRVLEHIPEDRWEQDITFIVNKVDELDIEAGESIDDFMQSATTYLSALGIDHPCLIPYSAYAAKLFQMEENGQQLTRKERRDFNSLFELFLEEAYALPKYATKNTAEVKLPDTDIQRALQNCGYYTVMASMKDISMKKKEI</sequence>
<protein>
    <recommendedName>
        <fullName evidence="6">Dynamin N-terminal domain-containing protein</fullName>
    </recommendedName>
</protein>
<dbReference type="PANTHER" id="PTHR10465">
    <property type="entry name" value="TRANSMEMBRANE GTPASE FZO1"/>
    <property type="match status" value="1"/>
</dbReference>
<dbReference type="InterPro" id="IPR027094">
    <property type="entry name" value="Mitofusin_fam"/>
</dbReference>
<reference evidence="7 8" key="1">
    <citation type="submission" date="2019-07" db="EMBL/GenBank/DDBJ databases">
        <title>Whole genome shotgun sequence of Sporosarcina luteola NBRC 105378.</title>
        <authorList>
            <person name="Hosoyama A."/>
            <person name="Uohara A."/>
            <person name="Ohji S."/>
            <person name="Ichikawa N."/>
        </authorList>
    </citation>
    <scope>NUCLEOTIDE SEQUENCE [LARGE SCALE GENOMIC DNA]</scope>
    <source>
        <strain evidence="7 8">NBRC 105378</strain>
    </source>
</reference>
<dbReference type="InterPro" id="IPR027417">
    <property type="entry name" value="P-loop_NTPase"/>
</dbReference>
<dbReference type="PANTHER" id="PTHR10465:SF0">
    <property type="entry name" value="SARCALUMENIN"/>
    <property type="match status" value="1"/>
</dbReference>
<keyword evidence="8" id="KW-1185">Reference proteome</keyword>
<dbReference type="OrthoDB" id="435796at2"/>
<keyword evidence="2" id="KW-0547">Nucleotide-binding</keyword>
<evidence type="ECO:0000259" key="6">
    <source>
        <dbReference type="Pfam" id="PF00350"/>
    </source>
</evidence>
<organism evidence="7 8">
    <name type="scientific">Sporosarcina luteola</name>
    <dbReference type="NCBI Taxonomy" id="582850"/>
    <lineage>
        <taxon>Bacteria</taxon>
        <taxon>Bacillati</taxon>
        <taxon>Bacillota</taxon>
        <taxon>Bacilli</taxon>
        <taxon>Bacillales</taxon>
        <taxon>Caryophanaceae</taxon>
        <taxon>Sporosarcina</taxon>
    </lineage>
</organism>
<evidence type="ECO:0000313" key="7">
    <source>
        <dbReference type="EMBL" id="GEN81834.1"/>
    </source>
</evidence>
<evidence type="ECO:0000256" key="5">
    <source>
        <dbReference type="ARBA" id="ARBA00023136"/>
    </source>
</evidence>
<comment type="caution">
    <text evidence="7">The sequence shown here is derived from an EMBL/GenBank/DDBJ whole genome shotgun (WGS) entry which is preliminary data.</text>
</comment>
<proteinExistence type="predicted"/>
<dbReference type="GO" id="GO:0005525">
    <property type="term" value="F:GTP binding"/>
    <property type="evidence" value="ECO:0007669"/>
    <property type="project" value="UniProtKB-KW"/>
</dbReference>
<evidence type="ECO:0000256" key="2">
    <source>
        <dbReference type="ARBA" id="ARBA00022741"/>
    </source>
</evidence>
<evidence type="ECO:0000256" key="4">
    <source>
        <dbReference type="ARBA" id="ARBA00023134"/>
    </source>
</evidence>
<keyword evidence="4" id="KW-0342">GTP-binding</keyword>
<dbReference type="Pfam" id="PF00350">
    <property type="entry name" value="Dynamin_N"/>
    <property type="match status" value="1"/>
</dbReference>
<evidence type="ECO:0000313" key="8">
    <source>
        <dbReference type="Proteomes" id="UP000321901"/>
    </source>
</evidence>
<gene>
    <name evidence="7" type="ORF">SLU01_01460</name>
</gene>
<evidence type="ECO:0000256" key="1">
    <source>
        <dbReference type="ARBA" id="ARBA00004370"/>
    </source>
</evidence>
<comment type="subcellular location">
    <subcellularLocation>
        <location evidence="1">Membrane</location>
    </subcellularLocation>
</comment>
<dbReference type="EMBL" id="BJYL01000003">
    <property type="protein sequence ID" value="GEN81834.1"/>
    <property type="molecule type" value="Genomic_DNA"/>
</dbReference>
<feature type="domain" description="Dynamin N-terminal" evidence="6">
    <location>
        <begin position="199"/>
        <end position="357"/>
    </location>
</feature>
<dbReference type="GO" id="GO:0016020">
    <property type="term" value="C:membrane"/>
    <property type="evidence" value="ECO:0007669"/>
    <property type="project" value="UniProtKB-SubCell"/>
</dbReference>